<reference evidence="3" key="2">
    <citation type="journal article" date="2021" name="Sci. Data">
        <title>Chromosome-scale genome sequencing, assembly and annotation of six genomes from subfamily Leishmaniinae.</title>
        <authorList>
            <person name="Almutairi H."/>
            <person name="Urbaniak M.D."/>
            <person name="Bates M.D."/>
            <person name="Jariyapan N."/>
            <person name="Kwakye-Nuako G."/>
            <person name="Thomaz Soccol V."/>
            <person name="Al-Salem W.S."/>
            <person name="Dillon R.J."/>
            <person name="Bates P.A."/>
            <person name="Gatherer D."/>
        </authorList>
    </citation>
    <scope>NUCLEOTIDE SEQUENCE [LARGE SCALE GENOMIC DNA]</scope>
</reference>
<sequence>MATASTGPPRLDHGVTPVLSREQPSASQQHPANLIRLHHFVKSAGSPSNTATVPSAATRIGRPAAEPRCSSSAKKSFQETPPTKLLAAHPHVLRRAPLAHHQVPTLAQSRADAESLRNGPRCSPTPVDGSQRE</sequence>
<dbReference type="AlphaFoldDB" id="A0A836FRC1"/>
<feature type="region of interest" description="Disordered" evidence="1">
    <location>
        <begin position="1"/>
        <end position="31"/>
    </location>
</feature>
<name>A0A836FRC1_9TRYP</name>
<keyword evidence="3" id="KW-1185">Reference proteome</keyword>
<feature type="compositionally biased region" description="Polar residues" evidence="1">
    <location>
        <begin position="69"/>
        <end position="81"/>
    </location>
</feature>
<accession>A0A836FRC1</accession>
<evidence type="ECO:0000313" key="3">
    <source>
        <dbReference type="Proteomes" id="UP000674143"/>
    </source>
</evidence>
<evidence type="ECO:0000256" key="1">
    <source>
        <dbReference type="SAM" id="MobiDB-lite"/>
    </source>
</evidence>
<evidence type="ECO:0000313" key="2">
    <source>
        <dbReference type="EMBL" id="KAG5467712.1"/>
    </source>
</evidence>
<feature type="compositionally biased region" description="Polar residues" evidence="1">
    <location>
        <begin position="22"/>
        <end position="31"/>
    </location>
</feature>
<comment type="caution">
    <text evidence="2">The sequence shown here is derived from an EMBL/GenBank/DDBJ whole genome shotgun (WGS) entry which is preliminary data.</text>
</comment>
<feature type="compositionally biased region" description="Polar residues" evidence="1">
    <location>
        <begin position="45"/>
        <end position="55"/>
    </location>
</feature>
<organism evidence="2 3">
    <name type="scientific">Leishmania orientalis</name>
    <dbReference type="NCBI Taxonomy" id="2249476"/>
    <lineage>
        <taxon>Eukaryota</taxon>
        <taxon>Discoba</taxon>
        <taxon>Euglenozoa</taxon>
        <taxon>Kinetoplastea</taxon>
        <taxon>Metakinetoplastina</taxon>
        <taxon>Trypanosomatida</taxon>
        <taxon>Trypanosomatidae</taxon>
        <taxon>Leishmaniinae</taxon>
        <taxon>Leishmania</taxon>
    </lineage>
</organism>
<protein>
    <submittedName>
        <fullName evidence="2">Uncharacterized protein</fullName>
    </submittedName>
</protein>
<dbReference type="Proteomes" id="UP000674143">
    <property type="component" value="Unassembled WGS sequence"/>
</dbReference>
<proteinExistence type="predicted"/>
<gene>
    <name evidence="2" type="ORF">LSCM4_00791</name>
</gene>
<dbReference type="RefSeq" id="XP_067059514.1">
    <property type="nucleotide sequence ID" value="XM_067202864.1"/>
</dbReference>
<dbReference type="EMBL" id="JAFHLR010000034">
    <property type="protein sequence ID" value="KAG5467712.1"/>
    <property type="molecule type" value="Genomic_DNA"/>
</dbReference>
<dbReference type="KEGG" id="loi:92356798"/>
<dbReference type="GeneID" id="92356798"/>
<feature type="region of interest" description="Disordered" evidence="1">
    <location>
        <begin position="43"/>
        <end position="133"/>
    </location>
</feature>
<reference evidence="3" key="1">
    <citation type="journal article" date="2021" name="Microbiol. Resour. Announc.">
        <title>LGAAP: Leishmaniinae Genome Assembly and Annotation Pipeline.</title>
        <authorList>
            <person name="Almutairi H."/>
            <person name="Urbaniak M.D."/>
            <person name="Bates M.D."/>
            <person name="Jariyapan N."/>
            <person name="Kwakye-Nuako G."/>
            <person name="Thomaz-Soccol V."/>
            <person name="Al-Salem W.S."/>
            <person name="Dillon R.J."/>
            <person name="Bates P.A."/>
            <person name="Gatherer D."/>
        </authorList>
    </citation>
    <scope>NUCLEOTIDE SEQUENCE [LARGE SCALE GENOMIC DNA]</scope>
</reference>